<protein>
    <recommendedName>
        <fullName evidence="4">CoA carboxyltransferase C-terminal domain-containing protein</fullName>
    </recommendedName>
</protein>
<dbReference type="Gene3D" id="3.90.226.10">
    <property type="entry name" value="2-enoyl-CoA Hydratase, Chain A, domain 1"/>
    <property type="match status" value="2"/>
</dbReference>
<dbReference type="PROSITE" id="PS50989">
    <property type="entry name" value="COA_CT_CTER"/>
    <property type="match status" value="1"/>
</dbReference>
<dbReference type="GO" id="GO:0009317">
    <property type="term" value="C:acetyl-CoA carboxylase complex"/>
    <property type="evidence" value="ECO:0007669"/>
    <property type="project" value="TreeGrafter"/>
</dbReference>
<organism evidence="3">
    <name type="scientific">marine metagenome</name>
    <dbReference type="NCBI Taxonomy" id="408172"/>
    <lineage>
        <taxon>unclassified sequences</taxon>
        <taxon>metagenomes</taxon>
        <taxon>ecological metagenomes</taxon>
    </lineage>
</organism>
<name>A0A381UE37_9ZZZZ</name>
<dbReference type="AlphaFoldDB" id="A0A381UE37"/>
<accession>A0A381UE37</accession>
<dbReference type="InterPro" id="IPR051047">
    <property type="entry name" value="AccD/PCCB"/>
</dbReference>
<dbReference type="GO" id="GO:0004658">
    <property type="term" value="F:propionyl-CoA carboxylase activity"/>
    <property type="evidence" value="ECO:0007669"/>
    <property type="project" value="TreeGrafter"/>
</dbReference>
<evidence type="ECO:0008006" key="4">
    <source>
        <dbReference type="Google" id="ProtNLM"/>
    </source>
</evidence>
<dbReference type="InterPro" id="IPR011763">
    <property type="entry name" value="COA_CT_C"/>
</dbReference>
<dbReference type="FunFam" id="3.90.226.10:FF:000017">
    <property type="entry name" value="Propionyl-CoA carboxylase subunit beta 5"/>
    <property type="match status" value="1"/>
</dbReference>
<dbReference type="InterPro" id="IPR034733">
    <property type="entry name" value="AcCoA_carboxyl_beta"/>
</dbReference>
<evidence type="ECO:0000259" key="2">
    <source>
        <dbReference type="PROSITE" id="PS50989"/>
    </source>
</evidence>
<reference evidence="3" key="1">
    <citation type="submission" date="2018-05" db="EMBL/GenBank/DDBJ databases">
        <authorList>
            <person name="Lanie J.A."/>
            <person name="Ng W.-L."/>
            <person name="Kazmierczak K.M."/>
            <person name="Andrzejewski T.M."/>
            <person name="Davidsen T.M."/>
            <person name="Wayne K.J."/>
            <person name="Tettelin H."/>
            <person name="Glass J.I."/>
            <person name="Rusch D."/>
            <person name="Podicherti R."/>
            <person name="Tsui H.-C.T."/>
            <person name="Winkler M.E."/>
        </authorList>
    </citation>
    <scope>NUCLEOTIDE SEQUENCE</scope>
</reference>
<dbReference type="Pfam" id="PF01039">
    <property type="entry name" value="Carboxyl_trans"/>
    <property type="match status" value="1"/>
</dbReference>
<dbReference type="PANTHER" id="PTHR43842">
    <property type="entry name" value="PROPIONYL-COA CARBOXYLASE BETA CHAIN"/>
    <property type="match status" value="1"/>
</dbReference>
<gene>
    <name evidence="3" type="ORF">METZ01_LOCUS78865</name>
</gene>
<evidence type="ECO:0000259" key="1">
    <source>
        <dbReference type="PROSITE" id="PS50980"/>
    </source>
</evidence>
<dbReference type="PANTHER" id="PTHR43842:SF2">
    <property type="entry name" value="PROPIONYL-COA CARBOXYLASE BETA CHAIN, MITOCHONDRIAL"/>
    <property type="match status" value="1"/>
</dbReference>
<dbReference type="EMBL" id="UINC01006186">
    <property type="protein sequence ID" value="SVA26011.1"/>
    <property type="molecule type" value="Genomic_DNA"/>
</dbReference>
<proteinExistence type="predicted"/>
<dbReference type="PROSITE" id="PS50980">
    <property type="entry name" value="COA_CT_NTER"/>
    <property type="match status" value="1"/>
</dbReference>
<feature type="domain" description="CoA carboxyltransferase N-terminal" evidence="1">
    <location>
        <begin position="12"/>
        <end position="268"/>
    </location>
</feature>
<evidence type="ECO:0000313" key="3">
    <source>
        <dbReference type="EMBL" id="SVA26011.1"/>
    </source>
</evidence>
<dbReference type="InterPro" id="IPR029045">
    <property type="entry name" value="ClpP/crotonase-like_dom_sf"/>
</dbReference>
<dbReference type="InterPro" id="IPR011762">
    <property type="entry name" value="COA_CT_N"/>
</dbReference>
<feature type="domain" description="CoA carboxyltransferase C-terminal" evidence="2">
    <location>
        <begin position="272"/>
        <end position="507"/>
    </location>
</feature>
<sequence length="525" mass="56586">MNRLALGSGMAGSTPSDELDAMRMDARSSGDRGVVQRLRDEGAQTARERIGELLDEGSFVEVDAFVQHRSGDHGMHMHTPLGDGVVAGHGMIDGRRVVCFSQDYSVFSGTMGEMHAKKVTKVAEFAEKSQLPIIGIWDGDGQRAHEGVTSLGSTGELLDTLVACSGRVPMISIILGTVSGTSALAAGLSDFVILGSERGRMFMRSPYTIPEIVEGELDEEELGGAEQHASRSGVACLVADSEGSAFDLAAEILAYLPDHTLAEPAVLRGGDKWSRKCKGMGKLVPQDSDRPYDMRKVVGQVVDDKRFLELFPSFAENIVIGFARLDGHSVGIVGNQPSVLAGCLDIDASVKAARFIRACDCYNIPIITFVDVPGFLPGTVQEWGGIIRHGAKLLYAYAEATVPKLAVVTRKAYGGAYLAMSCKHLGSDYNVAWPTGELAVMGAEGAVNIIHRAELAEAEDSGSMHKELVREYKQKFGDPYVAARHGWLDDVVEPSDTRRVLVKALRPLLSKREWVPPKKHGNIPL</sequence>
<dbReference type="SUPFAM" id="SSF52096">
    <property type="entry name" value="ClpP/crotonase"/>
    <property type="match status" value="2"/>
</dbReference>